<proteinExistence type="inferred from homology"/>
<dbReference type="KEGG" id="pect:BN1012_Phect2952"/>
<organism evidence="4 5">
    <name type="scientific">Candidatus Phaeomarinibacter ectocarpi</name>
    <dbReference type="NCBI Taxonomy" id="1458461"/>
    <lineage>
        <taxon>Bacteria</taxon>
        <taxon>Pseudomonadati</taxon>
        <taxon>Pseudomonadota</taxon>
        <taxon>Alphaproteobacteria</taxon>
        <taxon>Hyphomicrobiales</taxon>
        <taxon>Parvibaculaceae</taxon>
        <taxon>Candidatus Phaeomarinibacter</taxon>
    </lineage>
</organism>
<comment type="similarity">
    <text evidence="1">Belongs to the polysaccharide synthase family.</text>
</comment>
<dbReference type="SUPFAM" id="SSF53335">
    <property type="entry name" value="S-adenosyl-L-methionine-dependent methyltransferases"/>
    <property type="match status" value="1"/>
</dbReference>
<dbReference type="PANTHER" id="PTHR43318">
    <property type="entry name" value="UDP-N-ACETYLGLUCOSAMINE 4,6-DEHYDRATASE"/>
    <property type="match status" value="1"/>
</dbReference>
<dbReference type="AlphaFoldDB" id="X5MHG2"/>
<evidence type="ECO:0000313" key="5">
    <source>
        <dbReference type="Proteomes" id="UP000032160"/>
    </source>
</evidence>
<dbReference type="PATRIC" id="fig|1458461.3.peg.2958"/>
<dbReference type="InterPro" id="IPR003869">
    <property type="entry name" value="Polysac_CapD-like"/>
</dbReference>
<dbReference type="InterPro" id="IPR036291">
    <property type="entry name" value="NAD(P)-bd_dom_sf"/>
</dbReference>
<dbReference type="InterPro" id="IPR029063">
    <property type="entry name" value="SAM-dependent_MTases_sf"/>
</dbReference>
<keyword evidence="2" id="KW-0472">Membrane</keyword>
<dbReference type="PANTHER" id="PTHR43318:SF1">
    <property type="entry name" value="POLYSACCHARIDE BIOSYNTHESIS PROTEIN EPSC-RELATED"/>
    <property type="match status" value="1"/>
</dbReference>
<reference evidence="4 5" key="1">
    <citation type="journal article" date="2014" name="Front. Genet.">
        <title>Genome and metabolic network of "Candidatus Phaeomarinobacter ectocarpi" Ec32, a new candidate genus of Alphaproteobacteria frequently associated with brown algae.</title>
        <authorList>
            <person name="Dittami S.M."/>
            <person name="Barbeyron T."/>
            <person name="Boyen C."/>
            <person name="Cambefort J."/>
            <person name="Collet G."/>
            <person name="Delage L."/>
            <person name="Gobet A."/>
            <person name="Groisillier A."/>
            <person name="Leblanc C."/>
            <person name="Michel G."/>
            <person name="Scornet D."/>
            <person name="Siegel A."/>
            <person name="Tapia J.E."/>
            <person name="Tonon T."/>
        </authorList>
    </citation>
    <scope>NUCLEOTIDE SEQUENCE [LARGE SCALE GENOMIC DNA]</scope>
    <source>
        <strain evidence="4 5">Ec32</strain>
    </source>
</reference>
<dbReference type="CDD" id="cd05237">
    <property type="entry name" value="UDP_invert_4-6DH_SDR_e"/>
    <property type="match status" value="1"/>
</dbReference>
<sequence length="640" mass="69886">MAGLNEKALRRAVISAHDLGAAILAYPIAVFLRLGREAADHDPMVLGQAWLLFVIVAMGVMAGTRLDRGSWRYASIDDAFRIGRVSVIANMIFLLALFLLFRAEAIPRSVVLINIFVFAALLAGPRLLYRAYRDGRMATLLERGTHWRIPVLIVGAGDQAEAFHRQMLRDTDAPYRVIGILDDDPARIGTTIRGVRVHGPLDKLAEITDKLERRGARPERLVLTADYDGSASRSDLFHLASELGMRLDRIPAQSTLRKEDGKQLEVQPVDVEDLLSRPQAQLDKSDMRHLLAGKRVVVTGAGGSIGSELVLQIAEFDPASITLLDQSEYNLYEIDRVLGEEYPDLPRTAHLCNVRNADQVQSIFTDASPQVVVHAAALKHVPLLEPQPSQAVLTNIHGSRNVADASVKCGADVMVMISTDKASDPISIMGASKRVAESYAQVLDIDQRNRPNGTRFVTVRFGNVLGSAGSVVPLFQKQLEKGGPLTVTDPEMVRYFMTIREAVQLVLFASAREMKLDASIGSILVLDMGEPVRIIDMARQMIRLAGLEPDEDIEIKITGARPGERLSEPLFDKREEHLPSGHPGLLLARPDVGGLAQVRQSIDHMVDLARKSDEAAVRAALEAQVSGAPKADVSAAVASN</sequence>
<feature type="domain" description="Polysaccharide biosynthesis protein CapD-like" evidence="3">
    <location>
        <begin position="296"/>
        <end position="585"/>
    </location>
</feature>
<evidence type="ECO:0000256" key="1">
    <source>
        <dbReference type="ARBA" id="ARBA00007430"/>
    </source>
</evidence>
<dbReference type="Proteomes" id="UP000032160">
    <property type="component" value="Chromosome I"/>
</dbReference>
<dbReference type="EMBL" id="HG966617">
    <property type="protein sequence ID" value="CDO61164.1"/>
    <property type="molecule type" value="Genomic_DNA"/>
</dbReference>
<dbReference type="RefSeq" id="WP_043949037.1">
    <property type="nucleotide sequence ID" value="NZ_HG966617.1"/>
</dbReference>
<dbReference type="HOGENOM" id="CLU_013560_5_0_5"/>
<feature type="transmembrane region" description="Helical" evidence="2">
    <location>
        <begin position="85"/>
        <end position="103"/>
    </location>
</feature>
<evidence type="ECO:0000313" key="4">
    <source>
        <dbReference type="EMBL" id="CDO61164.1"/>
    </source>
</evidence>
<dbReference type="OrthoDB" id="9803111at2"/>
<accession>X5MHG2</accession>
<keyword evidence="2" id="KW-1133">Transmembrane helix</keyword>
<dbReference type="Pfam" id="PF13727">
    <property type="entry name" value="CoA_binding_3"/>
    <property type="match status" value="1"/>
</dbReference>
<feature type="transmembrane region" description="Helical" evidence="2">
    <location>
        <begin position="12"/>
        <end position="32"/>
    </location>
</feature>
<dbReference type="InterPro" id="IPR051203">
    <property type="entry name" value="Polysaccharide_Synthase-Rel"/>
</dbReference>
<dbReference type="Gene3D" id="3.40.50.720">
    <property type="entry name" value="NAD(P)-binding Rossmann-like Domain"/>
    <property type="match status" value="2"/>
</dbReference>
<dbReference type="STRING" id="1458461.BN1012_Phect2952"/>
<evidence type="ECO:0000256" key="2">
    <source>
        <dbReference type="SAM" id="Phobius"/>
    </source>
</evidence>
<feature type="transmembrane region" description="Helical" evidence="2">
    <location>
        <begin position="44"/>
        <end position="64"/>
    </location>
</feature>
<name>X5MHG2_9HYPH</name>
<keyword evidence="2" id="KW-0812">Transmembrane</keyword>
<dbReference type="SUPFAM" id="SSF51735">
    <property type="entry name" value="NAD(P)-binding Rossmann-fold domains"/>
    <property type="match status" value="1"/>
</dbReference>
<feature type="transmembrane region" description="Helical" evidence="2">
    <location>
        <begin position="109"/>
        <end position="129"/>
    </location>
</feature>
<keyword evidence="5" id="KW-1185">Reference proteome</keyword>
<protein>
    <submittedName>
        <fullName evidence="4">UDP-N-acetylglucosamine 4,6-dehydratase</fullName>
    </submittedName>
</protein>
<dbReference type="Pfam" id="PF02719">
    <property type="entry name" value="Polysacc_synt_2"/>
    <property type="match status" value="1"/>
</dbReference>
<gene>
    <name evidence="4" type="ORF">BN1012_Phect2952</name>
</gene>
<evidence type="ECO:0000259" key="3">
    <source>
        <dbReference type="Pfam" id="PF02719"/>
    </source>
</evidence>